<dbReference type="Pfam" id="PF03467">
    <property type="entry name" value="Smg4_UPF3"/>
    <property type="match status" value="1"/>
</dbReference>
<dbReference type="AlphaFoldDB" id="A0A8H7E8J2"/>
<proteinExistence type="inferred from homology"/>
<feature type="compositionally biased region" description="Basic and acidic residues" evidence="6">
    <location>
        <begin position="227"/>
        <end position="240"/>
    </location>
</feature>
<dbReference type="Pfam" id="PF00076">
    <property type="entry name" value="RRM_1"/>
    <property type="match status" value="1"/>
</dbReference>
<dbReference type="InterPro" id="IPR000504">
    <property type="entry name" value="RRM_dom"/>
</dbReference>
<dbReference type="EMBL" id="JAACFV010000014">
    <property type="protein sequence ID" value="KAF7512188.1"/>
    <property type="molecule type" value="Genomic_DNA"/>
</dbReference>
<dbReference type="PANTHER" id="PTHR13112">
    <property type="entry name" value="UPF3 REGULATOR OF NONSENSE TRANSCRIPTS-LIKE PROTEIN"/>
    <property type="match status" value="1"/>
</dbReference>
<comment type="caution">
    <text evidence="8">The sequence shown here is derived from an EMBL/GenBank/DDBJ whole genome shotgun (WGS) entry which is preliminary data.</text>
</comment>
<feature type="domain" description="RRM" evidence="7">
    <location>
        <begin position="453"/>
        <end position="536"/>
    </location>
</feature>
<feature type="compositionally biased region" description="Basic and acidic residues" evidence="6">
    <location>
        <begin position="366"/>
        <end position="376"/>
    </location>
</feature>
<accession>A0A8H7E8J2</accession>
<feature type="compositionally biased region" description="Low complexity" evidence="6">
    <location>
        <begin position="606"/>
        <end position="622"/>
    </location>
</feature>
<feature type="compositionally biased region" description="Polar residues" evidence="6">
    <location>
        <begin position="415"/>
        <end position="428"/>
    </location>
</feature>
<dbReference type="CDD" id="cd12455">
    <property type="entry name" value="RRM_like_Smg4_UPF3"/>
    <property type="match status" value="1"/>
</dbReference>
<feature type="compositionally biased region" description="Low complexity" evidence="6">
    <location>
        <begin position="430"/>
        <end position="440"/>
    </location>
</feature>
<name>A0A8H7E8J2_9EURO</name>
<dbReference type="InterPro" id="IPR012677">
    <property type="entry name" value="Nucleotide-bd_a/b_plait_sf"/>
</dbReference>
<dbReference type="GO" id="GO:0000184">
    <property type="term" value="P:nuclear-transcribed mRNA catabolic process, nonsense-mediated decay"/>
    <property type="evidence" value="ECO:0007669"/>
    <property type="project" value="UniProtKB-KW"/>
</dbReference>
<comment type="subcellular location">
    <subcellularLocation>
        <location evidence="1">Nucleus</location>
    </subcellularLocation>
</comment>
<feature type="region of interest" description="Disordered" evidence="6">
    <location>
        <begin position="199"/>
        <end position="454"/>
    </location>
</feature>
<keyword evidence="4" id="KW-0539">Nucleus</keyword>
<evidence type="ECO:0000256" key="3">
    <source>
        <dbReference type="ARBA" id="ARBA00023161"/>
    </source>
</evidence>
<sequence length="668" mass="70913">MGARNGGQRRERTRSSFNSGHSGPPLAAGRNVNGILAIPAAVTGKKANTNSPAAPKSSPRTGAQKLRLIIRRLPPGLTQAEFEVILGEEWRVGAGRVDWFAYKDGRISKDSAKPSRPARAYLRMKDQAMLDTLSAVVKQCVFQDAKNTSKDPCLLGPPSLEFAPYGRVPGSRVRKDGRQGTIDQDPEFIDFLQSLTEPVTRSNASGEVADRIDPRPAKVTTTPLVEYLKEKKANKGKESATSKTAKPQGKSEAKDTKVEKIDSKKVSLAKKEAQRSPEKTKTVEKATHEAVKAINKPMAAVKGKSDASEPTSPPSKAPVTAPITAKRERERGSVSVAAKILQRDLGLTPVRGDRRNIRSAGLASKSAEEAEPERKPVSKPPTTLSSDKAPEAITTTPTQPCTLPANAVLAAPTGPRSTKSPMPTSQPVNRPASAPSGRPSRPAPSPTPTPGARSAFLKHANFSQGVTEELLYTAFCTFGTVTRCEIDRKKGFGYVDFEDTESLKKAMLASPVKVGDKGGQVVVLENKSFKMKPQTPVQVPTHTAGKVASQPQTPPPMSTKPEIVSDKSTTPAVTTAPTAPRGGHIPFRGGSQHHGTRGAYNGPSRGGLNRAGRGGRANSRGRGAMDSNRGGGHAKERNMYNHTLREPAGATGSDPPSASKTEANEPAG</sequence>
<evidence type="ECO:0000256" key="6">
    <source>
        <dbReference type="SAM" id="MobiDB-lite"/>
    </source>
</evidence>
<evidence type="ECO:0000259" key="7">
    <source>
        <dbReference type="PROSITE" id="PS50102"/>
    </source>
</evidence>
<comment type="similarity">
    <text evidence="2">Belongs to the RENT3 family.</text>
</comment>
<evidence type="ECO:0000256" key="1">
    <source>
        <dbReference type="ARBA" id="ARBA00004123"/>
    </source>
</evidence>
<keyword evidence="3" id="KW-0866">Nonsense-mediated mRNA decay</keyword>
<feature type="compositionally biased region" description="Basic and acidic residues" evidence="6">
    <location>
        <begin position="633"/>
        <end position="645"/>
    </location>
</feature>
<dbReference type="CDD" id="cd00590">
    <property type="entry name" value="RRM_SF"/>
    <property type="match status" value="1"/>
</dbReference>
<feature type="region of interest" description="Disordered" evidence="6">
    <location>
        <begin position="533"/>
        <end position="668"/>
    </location>
</feature>
<dbReference type="PROSITE" id="PS50102">
    <property type="entry name" value="RRM"/>
    <property type="match status" value="1"/>
</dbReference>
<feature type="compositionally biased region" description="Low complexity" evidence="6">
    <location>
        <begin position="569"/>
        <end position="580"/>
    </location>
</feature>
<dbReference type="SUPFAM" id="SSF54928">
    <property type="entry name" value="RNA-binding domain, RBD"/>
    <property type="match status" value="2"/>
</dbReference>
<feature type="compositionally biased region" description="Basic and acidic residues" evidence="6">
    <location>
        <begin position="249"/>
        <end position="291"/>
    </location>
</feature>
<dbReference type="InterPro" id="IPR035979">
    <property type="entry name" value="RBD_domain_sf"/>
</dbReference>
<dbReference type="PANTHER" id="PTHR13112:SF0">
    <property type="entry name" value="FI21285P1"/>
    <property type="match status" value="1"/>
</dbReference>
<dbReference type="SMART" id="SM00360">
    <property type="entry name" value="RRM"/>
    <property type="match status" value="1"/>
</dbReference>
<evidence type="ECO:0000256" key="5">
    <source>
        <dbReference type="PROSITE-ProRule" id="PRU00176"/>
    </source>
</evidence>
<gene>
    <name evidence="8" type="ORF">GJ744_002350</name>
</gene>
<feature type="region of interest" description="Disordered" evidence="6">
    <location>
        <begin position="1"/>
        <end position="31"/>
    </location>
</feature>
<dbReference type="GO" id="GO:0003729">
    <property type="term" value="F:mRNA binding"/>
    <property type="evidence" value="ECO:0007669"/>
    <property type="project" value="TreeGrafter"/>
</dbReference>
<dbReference type="GO" id="GO:0045727">
    <property type="term" value="P:positive regulation of translation"/>
    <property type="evidence" value="ECO:0007669"/>
    <property type="project" value="TreeGrafter"/>
</dbReference>
<dbReference type="InterPro" id="IPR039722">
    <property type="entry name" value="Upf3"/>
</dbReference>
<evidence type="ECO:0000256" key="4">
    <source>
        <dbReference type="ARBA" id="ARBA00023242"/>
    </source>
</evidence>
<dbReference type="GO" id="GO:0005730">
    <property type="term" value="C:nucleolus"/>
    <property type="evidence" value="ECO:0007669"/>
    <property type="project" value="TreeGrafter"/>
</dbReference>
<reference evidence="8" key="1">
    <citation type="submission" date="2020-02" db="EMBL/GenBank/DDBJ databases">
        <authorList>
            <person name="Palmer J.M."/>
        </authorList>
    </citation>
    <scope>NUCLEOTIDE SEQUENCE</scope>
    <source>
        <strain evidence="8">EPUS1.4</strain>
        <tissue evidence="8">Thallus</tissue>
    </source>
</reference>
<feature type="region of interest" description="Disordered" evidence="6">
    <location>
        <begin position="43"/>
        <end position="62"/>
    </location>
</feature>
<dbReference type="Proteomes" id="UP000606974">
    <property type="component" value="Unassembled WGS sequence"/>
</dbReference>
<dbReference type="GO" id="GO:0005737">
    <property type="term" value="C:cytoplasm"/>
    <property type="evidence" value="ECO:0007669"/>
    <property type="project" value="TreeGrafter"/>
</dbReference>
<dbReference type="OrthoDB" id="18087at2759"/>
<evidence type="ECO:0000313" key="9">
    <source>
        <dbReference type="Proteomes" id="UP000606974"/>
    </source>
</evidence>
<evidence type="ECO:0000256" key="2">
    <source>
        <dbReference type="ARBA" id="ARBA00005991"/>
    </source>
</evidence>
<dbReference type="Gene3D" id="3.30.70.330">
    <property type="match status" value="2"/>
</dbReference>
<organism evidence="8 9">
    <name type="scientific">Endocarpon pusillum</name>
    <dbReference type="NCBI Taxonomy" id="364733"/>
    <lineage>
        <taxon>Eukaryota</taxon>
        <taxon>Fungi</taxon>
        <taxon>Dikarya</taxon>
        <taxon>Ascomycota</taxon>
        <taxon>Pezizomycotina</taxon>
        <taxon>Eurotiomycetes</taxon>
        <taxon>Chaetothyriomycetidae</taxon>
        <taxon>Verrucariales</taxon>
        <taxon>Verrucariaceae</taxon>
        <taxon>Endocarpon</taxon>
    </lineage>
</organism>
<evidence type="ECO:0000313" key="8">
    <source>
        <dbReference type="EMBL" id="KAF7512188.1"/>
    </source>
</evidence>
<protein>
    <recommendedName>
        <fullName evidence="7">RRM domain-containing protein</fullName>
    </recommendedName>
</protein>
<keyword evidence="5" id="KW-0694">RNA-binding</keyword>
<dbReference type="InterPro" id="IPR005120">
    <property type="entry name" value="UPF3_dom"/>
</dbReference>
<keyword evidence="9" id="KW-1185">Reference proteome</keyword>